<reference evidence="1 4" key="2">
    <citation type="journal article" date="2014" name="BMC Genomics">
        <title>An improved genome release (version Mt4.0) for the model legume Medicago truncatula.</title>
        <authorList>
            <person name="Tang H."/>
            <person name="Krishnakumar V."/>
            <person name="Bidwell S."/>
            <person name="Rosen B."/>
            <person name="Chan A."/>
            <person name="Zhou S."/>
            <person name="Gentzbittel L."/>
            <person name="Childs K.L."/>
            <person name="Yandell M."/>
            <person name="Gundlach H."/>
            <person name="Mayer K.F."/>
            <person name="Schwartz D.C."/>
            <person name="Town C.D."/>
        </authorList>
    </citation>
    <scope>GENOME REANNOTATION</scope>
    <source>
        <strain evidence="1">A17</strain>
        <strain evidence="3 4">cv. Jemalong A17</strain>
    </source>
</reference>
<evidence type="ECO:0000313" key="3">
    <source>
        <dbReference type="EnsemblPlants" id="KEH16123"/>
    </source>
</evidence>
<gene>
    <name evidence="1" type="ORF">MTR_0317s0030</name>
    <name evidence="2" type="ORF">MtrunA17_Chr5g0421721</name>
</gene>
<dbReference type="EnsemblPlants" id="KEH16123">
    <property type="protein sequence ID" value="KEH16123"/>
    <property type="gene ID" value="MTR_0317s0030"/>
</dbReference>
<dbReference type="EMBL" id="KL403042">
    <property type="protein sequence ID" value="KEH16123.1"/>
    <property type="molecule type" value="Genomic_DNA"/>
</dbReference>
<dbReference type="Gramene" id="rna31014">
    <property type="protein sequence ID" value="RHN55766.1"/>
    <property type="gene ID" value="gene31014"/>
</dbReference>
<dbReference type="EMBL" id="PSQE01000005">
    <property type="protein sequence ID" value="RHN55766.1"/>
    <property type="molecule type" value="Genomic_DNA"/>
</dbReference>
<name>A0A072TGL1_MEDTR</name>
<dbReference type="HOGENOM" id="CLU_130629_1_0_1"/>
<proteinExistence type="predicted"/>
<reference evidence="3" key="3">
    <citation type="submission" date="2015-06" db="UniProtKB">
        <authorList>
            <consortium name="EnsemblPlants"/>
        </authorList>
    </citation>
    <scope>IDENTIFICATION</scope>
    <source>
        <strain evidence="3">cv. Jemalong A17</strain>
    </source>
</reference>
<evidence type="ECO:0000313" key="4">
    <source>
        <dbReference type="Proteomes" id="UP000002051"/>
    </source>
</evidence>
<keyword evidence="4" id="KW-1185">Reference proteome</keyword>
<dbReference type="Proteomes" id="UP000002051">
    <property type="component" value="Unassembled WGS sequence"/>
</dbReference>
<protein>
    <submittedName>
        <fullName evidence="1 3">Uncharacterized protein</fullName>
    </submittedName>
</protein>
<dbReference type="PaxDb" id="3880-AES97325"/>
<organism evidence="1 4">
    <name type="scientific">Medicago truncatula</name>
    <name type="common">Barrel medic</name>
    <name type="synonym">Medicago tribuloides</name>
    <dbReference type="NCBI Taxonomy" id="3880"/>
    <lineage>
        <taxon>Eukaryota</taxon>
        <taxon>Viridiplantae</taxon>
        <taxon>Streptophyta</taxon>
        <taxon>Embryophyta</taxon>
        <taxon>Tracheophyta</taxon>
        <taxon>Spermatophyta</taxon>
        <taxon>Magnoliopsida</taxon>
        <taxon>eudicotyledons</taxon>
        <taxon>Gunneridae</taxon>
        <taxon>Pentapetalae</taxon>
        <taxon>rosids</taxon>
        <taxon>fabids</taxon>
        <taxon>Fabales</taxon>
        <taxon>Fabaceae</taxon>
        <taxon>Papilionoideae</taxon>
        <taxon>50 kb inversion clade</taxon>
        <taxon>NPAAA clade</taxon>
        <taxon>Hologalegina</taxon>
        <taxon>IRL clade</taxon>
        <taxon>Trifolieae</taxon>
        <taxon>Medicago</taxon>
    </lineage>
</organism>
<reference evidence="1 4" key="1">
    <citation type="journal article" date="2011" name="Nature">
        <title>The Medicago genome provides insight into the evolution of rhizobial symbioses.</title>
        <authorList>
            <person name="Young N.D."/>
            <person name="Debelle F."/>
            <person name="Oldroyd G.E."/>
            <person name="Geurts R."/>
            <person name="Cannon S.B."/>
            <person name="Udvardi M.K."/>
            <person name="Benedito V.A."/>
            <person name="Mayer K.F."/>
            <person name="Gouzy J."/>
            <person name="Schoof H."/>
            <person name="Van de Peer Y."/>
            <person name="Proost S."/>
            <person name="Cook D.R."/>
            <person name="Meyers B.C."/>
            <person name="Spannagl M."/>
            <person name="Cheung F."/>
            <person name="De Mita S."/>
            <person name="Krishnakumar V."/>
            <person name="Gundlach H."/>
            <person name="Zhou S."/>
            <person name="Mudge J."/>
            <person name="Bharti A.K."/>
            <person name="Murray J.D."/>
            <person name="Naoumkina M.A."/>
            <person name="Rosen B."/>
            <person name="Silverstein K.A."/>
            <person name="Tang H."/>
            <person name="Rombauts S."/>
            <person name="Zhao P.X."/>
            <person name="Zhou P."/>
            <person name="Barbe V."/>
            <person name="Bardou P."/>
            <person name="Bechner M."/>
            <person name="Bellec A."/>
            <person name="Berger A."/>
            <person name="Berges H."/>
            <person name="Bidwell S."/>
            <person name="Bisseling T."/>
            <person name="Choisne N."/>
            <person name="Couloux A."/>
            <person name="Denny R."/>
            <person name="Deshpande S."/>
            <person name="Dai X."/>
            <person name="Doyle J.J."/>
            <person name="Dudez A.M."/>
            <person name="Farmer A.D."/>
            <person name="Fouteau S."/>
            <person name="Franken C."/>
            <person name="Gibelin C."/>
            <person name="Gish J."/>
            <person name="Goldstein S."/>
            <person name="Gonzalez A.J."/>
            <person name="Green P.J."/>
            <person name="Hallab A."/>
            <person name="Hartog M."/>
            <person name="Hua A."/>
            <person name="Humphray S.J."/>
            <person name="Jeong D.H."/>
            <person name="Jing Y."/>
            <person name="Jocker A."/>
            <person name="Kenton S.M."/>
            <person name="Kim D.J."/>
            <person name="Klee K."/>
            <person name="Lai H."/>
            <person name="Lang C."/>
            <person name="Lin S."/>
            <person name="Macmil S.L."/>
            <person name="Magdelenat G."/>
            <person name="Matthews L."/>
            <person name="McCorrison J."/>
            <person name="Monaghan E.L."/>
            <person name="Mun J.H."/>
            <person name="Najar F.Z."/>
            <person name="Nicholson C."/>
            <person name="Noirot C."/>
            <person name="O'Bleness M."/>
            <person name="Paule C.R."/>
            <person name="Poulain J."/>
            <person name="Prion F."/>
            <person name="Qin B."/>
            <person name="Qu C."/>
            <person name="Retzel E.F."/>
            <person name="Riddle C."/>
            <person name="Sallet E."/>
            <person name="Samain S."/>
            <person name="Samson N."/>
            <person name="Sanders I."/>
            <person name="Saurat O."/>
            <person name="Scarpelli C."/>
            <person name="Schiex T."/>
            <person name="Segurens B."/>
            <person name="Severin A.J."/>
            <person name="Sherrier D.J."/>
            <person name="Shi R."/>
            <person name="Sims S."/>
            <person name="Singer S.R."/>
            <person name="Sinharoy S."/>
            <person name="Sterck L."/>
            <person name="Viollet A."/>
            <person name="Wang B.B."/>
            <person name="Wang K."/>
            <person name="Wang M."/>
            <person name="Wang X."/>
            <person name="Warfsmann J."/>
            <person name="Weissenbach J."/>
            <person name="White D.D."/>
            <person name="White J.D."/>
            <person name="Wiley G.B."/>
            <person name="Wincker P."/>
            <person name="Xing Y."/>
            <person name="Yang L."/>
            <person name="Yao Z."/>
            <person name="Ying F."/>
            <person name="Zhai J."/>
            <person name="Zhou L."/>
            <person name="Zuber A."/>
            <person name="Denarie J."/>
            <person name="Dixon R.A."/>
            <person name="May G.D."/>
            <person name="Schwartz D.C."/>
            <person name="Rogers J."/>
            <person name="Quetier F."/>
            <person name="Town C.D."/>
            <person name="Roe B.A."/>
        </authorList>
    </citation>
    <scope>NUCLEOTIDE SEQUENCE [LARGE SCALE GENOMIC DNA]</scope>
    <source>
        <strain evidence="1">A17</strain>
        <strain evidence="3 4">cv. Jemalong A17</strain>
    </source>
</reference>
<sequence length="92" mass="10414">MAFSDFQSLPALHCLEAPLDPNPISEIDKIVNDLGLQYKTFFVEFHAHEGALMLPKIFSSDFGEQIGSFARLFDPNDNQFEVQVERSMVACF</sequence>
<evidence type="ECO:0000313" key="1">
    <source>
        <dbReference type="EMBL" id="KEH16123.1"/>
    </source>
</evidence>
<evidence type="ECO:0000313" key="2">
    <source>
        <dbReference type="EMBL" id="RHN55766.1"/>
    </source>
</evidence>
<reference evidence="2" key="4">
    <citation type="journal article" date="2018" name="Nat. Plants">
        <title>Whole-genome landscape of Medicago truncatula symbiotic genes.</title>
        <authorList>
            <person name="Pecrix Y."/>
            <person name="Gamas P."/>
            <person name="Carrere S."/>
        </authorList>
    </citation>
    <scope>NUCLEOTIDE SEQUENCE</scope>
    <source>
        <tissue evidence="2">Leaves</tissue>
    </source>
</reference>
<accession>A0A072TGL1</accession>
<dbReference type="Proteomes" id="UP000265566">
    <property type="component" value="Chromosome 5"/>
</dbReference>
<dbReference type="AlphaFoldDB" id="A0A072TGL1"/>